<dbReference type="PANTHER" id="PTHR43731">
    <property type="entry name" value="RHOMBOID PROTEASE"/>
    <property type="match status" value="1"/>
</dbReference>
<evidence type="ECO:0000313" key="10">
    <source>
        <dbReference type="EMBL" id="RAK22388.1"/>
    </source>
</evidence>
<dbReference type="EMBL" id="QLMH01000002">
    <property type="protein sequence ID" value="RAK22388.1"/>
    <property type="molecule type" value="Genomic_DNA"/>
</dbReference>
<evidence type="ECO:0000256" key="1">
    <source>
        <dbReference type="ARBA" id="ARBA00004141"/>
    </source>
</evidence>
<dbReference type="GO" id="GO:0006508">
    <property type="term" value="P:proteolysis"/>
    <property type="evidence" value="ECO:0007669"/>
    <property type="project" value="UniProtKB-KW"/>
</dbReference>
<keyword evidence="10" id="KW-0645">Protease</keyword>
<accession>A0A327YN54</accession>
<keyword evidence="11" id="KW-1185">Reference proteome</keyword>
<dbReference type="InterPro" id="IPR011990">
    <property type="entry name" value="TPR-like_helical_dom_sf"/>
</dbReference>
<dbReference type="InterPro" id="IPR022764">
    <property type="entry name" value="Peptidase_S54_rhomboid_dom"/>
</dbReference>
<reference evidence="10 11" key="1">
    <citation type="submission" date="2018-06" db="EMBL/GenBank/DDBJ databases">
        <title>Genomic Encyclopedia of Type Strains, Phase III (KMG-III): the genomes of soil and plant-associated and newly described type strains.</title>
        <authorList>
            <person name="Whitman W."/>
        </authorList>
    </citation>
    <scope>NUCLEOTIDE SEQUENCE [LARGE SCALE GENOMIC DNA]</scope>
    <source>
        <strain evidence="10 11">CGMCC 1.8979</strain>
    </source>
</reference>
<dbReference type="InterPro" id="IPR035952">
    <property type="entry name" value="Rhomboid-like_sf"/>
</dbReference>
<protein>
    <submittedName>
        <fullName evidence="10">Rhomboid protease GluP</fullName>
    </submittedName>
</protein>
<dbReference type="Pfam" id="PF13432">
    <property type="entry name" value="TPR_16"/>
    <property type="match status" value="1"/>
</dbReference>
<dbReference type="Gene3D" id="1.25.40.10">
    <property type="entry name" value="Tetratricopeptide repeat domain"/>
    <property type="match status" value="1"/>
</dbReference>
<dbReference type="InterPro" id="IPR019734">
    <property type="entry name" value="TPR_rpt"/>
</dbReference>
<feature type="transmembrane region" description="Helical" evidence="8">
    <location>
        <begin position="367"/>
        <end position="385"/>
    </location>
</feature>
<dbReference type="Gene3D" id="1.20.1540.10">
    <property type="entry name" value="Rhomboid-like"/>
    <property type="match status" value="1"/>
</dbReference>
<name>A0A327YN54_9BACL</name>
<feature type="transmembrane region" description="Helical" evidence="8">
    <location>
        <begin position="315"/>
        <end position="333"/>
    </location>
</feature>
<sequence>MNVLYWHLIHHFVKQNYRIIKLTELQNEIWLESFQHKAAPLIRIVRYDVDWSSWLQRDIEYTGRVVEQLRKRYIMRSIRVLNIYVTTYPPVDDWEFLVAKPLTFGGKNETVLHTIVLYQANVEQSLQKIGEMTATKIEVSAFALENESYDELEQLKQKTLLLAREQNEKEKQLFEYGKPFFTYLFIVAQVLMFLFLEWKGGSTNTRVLVEYGAKFNPLIQQGEWWRFLTPVFLHIGFFHLLMNTFALYYLGTTVERLYGSFRFFIIYLFAGFFGTLASFLFTSSVSAGASGAIFGLFGALLYFGTVYRHLFMRTMGMNILSVIGINLLFGFVVPGIDNAGHIGGLIGGFLAAGIVHLPKHRFAAKQLASLAFAALILISGIYSGLQKHSSEDVKVTIGLAQHYIEKERYERAYRLLKSIDDAGMYKAEVDFLLSYIQIKRGDITTAKQYLLSAVETNPRFHEAFYNLALVYLDLKEYANAEKAAEAAVSLQPENEKYKQLLSDIKRFAE</sequence>
<dbReference type="GO" id="GO:0016020">
    <property type="term" value="C:membrane"/>
    <property type="evidence" value="ECO:0007669"/>
    <property type="project" value="UniProtKB-SubCell"/>
</dbReference>
<dbReference type="RefSeq" id="WP_342767119.1">
    <property type="nucleotide sequence ID" value="NZ_QLMH01000002.1"/>
</dbReference>
<dbReference type="SMART" id="SM00028">
    <property type="entry name" value="TPR"/>
    <property type="match status" value="2"/>
</dbReference>
<feature type="transmembrane region" description="Helical" evidence="8">
    <location>
        <begin position="180"/>
        <end position="198"/>
    </location>
</feature>
<dbReference type="PANTHER" id="PTHR43731:SF14">
    <property type="entry name" value="PRESENILIN-ASSOCIATED RHOMBOID-LIKE PROTEIN, MITOCHONDRIAL"/>
    <property type="match status" value="1"/>
</dbReference>
<feature type="transmembrane region" description="Helical" evidence="8">
    <location>
        <begin position="287"/>
        <end position="303"/>
    </location>
</feature>
<feature type="transmembrane region" description="Helical" evidence="8">
    <location>
        <begin position="231"/>
        <end position="251"/>
    </location>
</feature>
<feature type="repeat" description="TPR" evidence="7">
    <location>
        <begin position="461"/>
        <end position="494"/>
    </location>
</feature>
<evidence type="ECO:0000256" key="8">
    <source>
        <dbReference type="SAM" id="Phobius"/>
    </source>
</evidence>
<dbReference type="InterPro" id="IPR050925">
    <property type="entry name" value="Rhomboid_protease_S54"/>
</dbReference>
<dbReference type="Pfam" id="PF01694">
    <property type="entry name" value="Rhomboid"/>
    <property type="match status" value="1"/>
</dbReference>
<dbReference type="AlphaFoldDB" id="A0A327YN54"/>
<evidence type="ECO:0000256" key="5">
    <source>
        <dbReference type="ARBA" id="ARBA00022989"/>
    </source>
</evidence>
<feature type="transmembrane region" description="Helical" evidence="8">
    <location>
        <begin position="263"/>
        <end position="281"/>
    </location>
</feature>
<comment type="caution">
    <text evidence="10">The sequence shown here is derived from an EMBL/GenBank/DDBJ whole genome shotgun (WGS) entry which is preliminary data.</text>
</comment>
<evidence type="ECO:0000256" key="7">
    <source>
        <dbReference type="PROSITE-ProRule" id="PRU00339"/>
    </source>
</evidence>
<proteinExistence type="inferred from homology"/>
<dbReference type="SUPFAM" id="SSF48452">
    <property type="entry name" value="TPR-like"/>
    <property type="match status" value="1"/>
</dbReference>
<dbReference type="GO" id="GO:0004252">
    <property type="term" value="F:serine-type endopeptidase activity"/>
    <property type="evidence" value="ECO:0007669"/>
    <property type="project" value="InterPro"/>
</dbReference>
<keyword evidence="5 8" id="KW-1133">Transmembrane helix</keyword>
<dbReference type="Proteomes" id="UP000248555">
    <property type="component" value="Unassembled WGS sequence"/>
</dbReference>
<dbReference type="SUPFAM" id="SSF144091">
    <property type="entry name" value="Rhomboid-like"/>
    <property type="match status" value="1"/>
</dbReference>
<evidence type="ECO:0000256" key="3">
    <source>
        <dbReference type="ARBA" id="ARBA00022692"/>
    </source>
</evidence>
<keyword evidence="3 8" id="KW-0812">Transmembrane</keyword>
<feature type="domain" description="Peptidase S54 rhomboid" evidence="9">
    <location>
        <begin position="222"/>
        <end position="356"/>
    </location>
</feature>
<gene>
    <name evidence="10" type="ORF">B0I26_102382</name>
</gene>
<organism evidence="10 11">
    <name type="scientific">Paranoxybacillus vitaminiphilus</name>
    <dbReference type="NCBI Taxonomy" id="581036"/>
    <lineage>
        <taxon>Bacteria</taxon>
        <taxon>Bacillati</taxon>
        <taxon>Bacillota</taxon>
        <taxon>Bacilli</taxon>
        <taxon>Bacillales</taxon>
        <taxon>Anoxybacillaceae</taxon>
        <taxon>Paranoxybacillus</taxon>
    </lineage>
</organism>
<feature type="transmembrane region" description="Helical" evidence="8">
    <location>
        <begin position="339"/>
        <end position="355"/>
    </location>
</feature>
<evidence type="ECO:0000256" key="4">
    <source>
        <dbReference type="ARBA" id="ARBA00022801"/>
    </source>
</evidence>
<evidence type="ECO:0000256" key="6">
    <source>
        <dbReference type="ARBA" id="ARBA00023136"/>
    </source>
</evidence>
<keyword evidence="4" id="KW-0378">Hydrolase</keyword>
<evidence type="ECO:0000313" key="11">
    <source>
        <dbReference type="Proteomes" id="UP000248555"/>
    </source>
</evidence>
<comment type="subcellular location">
    <subcellularLocation>
        <location evidence="1">Membrane</location>
        <topology evidence="1">Multi-pass membrane protein</topology>
    </subcellularLocation>
</comment>
<dbReference type="PROSITE" id="PS50005">
    <property type="entry name" value="TPR"/>
    <property type="match status" value="1"/>
</dbReference>
<comment type="similarity">
    <text evidence="2">Belongs to the peptidase S54 family.</text>
</comment>
<keyword evidence="7" id="KW-0802">TPR repeat</keyword>
<evidence type="ECO:0000259" key="9">
    <source>
        <dbReference type="Pfam" id="PF01694"/>
    </source>
</evidence>
<evidence type="ECO:0000256" key="2">
    <source>
        <dbReference type="ARBA" id="ARBA00009045"/>
    </source>
</evidence>
<keyword evidence="6 8" id="KW-0472">Membrane</keyword>